<dbReference type="InterPro" id="IPR036890">
    <property type="entry name" value="HATPase_C_sf"/>
</dbReference>
<dbReference type="CDD" id="cd00130">
    <property type="entry name" value="PAS"/>
    <property type="match status" value="1"/>
</dbReference>
<feature type="domain" description="Histidine kinase" evidence="8">
    <location>
        <begin position="295"/>
        <end position="528"/>
    </location>
</feature>
<dbReference type="InterPro" id="IPR001789">
    <property type="entry name" value="Sig_transdc_resp-reg_receiver"/>
</dbReference>
<dbReference type="PROSITE" id="PS50112">
    <property type="entry name" value="PAS"/>
    <property type="match status" value="1"/>
</dbReference>
<dbReference type="InterPro" id="IPR000014">
    <property type="entry name" value="PAS"/>
</dbReference>
<dbReference type="Proteomes" id="UP000757435">
    <property type="component" value="Unassembled WGS sequence"/>
</dbReference>
<evidence type="ECO:0000256" key="2">
    <source>
        <dbReference type="ARBA" id="ARBA00012438"/>
    </source>
</evidence>
<dbReference type="GO" id="GO:0006355">
    <property type="term" value="P:regulation of DNA-templated transcription"/>
    <property type="evidence" value="ECO:0007669"/>
    <property type="project" value="InterPro"/>
</dbReference>
<comment type="catalytic activity">
    <reaction evidence="1">
        <text>ATP + protein L-histidine = ADP + protein N-phospho-L-histidine.</text>
        <dbReference type="EC" id="2.7.13.3"/>
    </reaction>
</comment>
<dbReference type="CDD" id="cd17534">
    <property type="entry name" value="REC_DC-like"/>
    <property type="match status" value="1"/>
</dbReference>
<keyword evidence="4" id="KW-0808">Transferase</keyword>
<dbReference type="EC" id="2.7.13.3" evidence="2"/>
<dbReference type="PRINTS" id="PR00344">
    <property type="entry name" value="BCTRLSENSOR"/>
</dbReference>
<dbReference type="InterPro" id="IPR036097">
    <property type="entry name" value="HisK_dim/P_sf"/>
</dbReference>
<dbReference type="SMART" id="SM00091">
    <property type="entry name" value="PAS"/>
    <property type="match status" value="1"/>
</dbReference>
<evidence type="ECO:0000259" key="9">
    <source>
        <dbReference type="PROSITE" id="PS50110"/>
    </source>
</evidence>
<organism evidence="11 12">
    <name type="scientific">Drouetiella hepatica Uher 2000/2452</name>
    <dbReference type="NCBI Taxonomy" id="904376"/>
    <lineage>
        <taxon>Bacteria</taxon>
        <taxon>Bacillati</taxon>
        <taxon>Cyanobacteriota</taxon>
        <taxon>Cyanophyceae</taxon>
        <taxon>Oculatellales</taxon>
        <taxon>Oculatellaceae</taxon>
        <taxon>Drouetiella</taxon>
    </lineage>
</organism>
<dbReference type="PANTHER" id="PTHR43047:SF72">
    <property type="entry name" value="OSMOSENSING HISTIDINE PROTEIN KINASE SLN1"/>
    <property type="match status" value="1"/>
</dbReference>
<dbReference type="PROSITE" id="PS50110">
    <property type="entry name" value="RESPONSE_REGULATORY"/>
    <property type="match status" value="1"/>
</dbReference>
<dbReference type="InterPro" id="IPR003661">
    <property type="entry name" value="HisK_dim/P_dom"/>
</dbReference>
<dbReference type="Pfam" id="PF00989">
    <property type="entry name" value="PAS"/>
    <property type="match status" value="1"/>
</dbReference>
<dbReference type="SMART" id="SM00388">
    <property type="entry name" value="HisKA"/>
    <property type="match status" value="1"/>
</dbReference>
<evidence type="ECO:0000256" key="1">
    <source>
        <dbReference type="ARBA" id="ARBA00000085"/>
    </source>
</evidence>
<dbReference type="GO" id="GO:0000155">
    <property type="term" value="F:phosphorelay sensor kinase activity"/>
    <property type="evidence" value="ECO:0007669"/>
    <property type="project" value="InterPro"/>
</dbReference>
<comment type="caution">
    <text evidence="11">The sequence shown here is derived from an EMBL/GenBank/DDBJ whole genome shotgun (WGS) entry which is preliminary data.</text>
</comment>
<dbReference type="Gene3D" id="3.30.450.20">
    <property type="entry name" value="PAS domain"/>
    <property type="match status" value="1"/>
</dbReference>
<evidence type="ECO:0000256" key="6">
    <source>
        <dbReference type="ARBA" id="ARBA00023012"/>
    </source>
</evidence>
<evidence type="ECO:0000313" key="11">
    <source>
        <dbReference type="EMBL" id="MBW4660173.1"/>
    </source>
</evidence>
<reference evidence="11" key="1">
    <citation type="submission" date="2021-05" db="EMBL/GenBank/DDBJ databases">
        <authorList>
            <person name="Pietrasiak N."/>
            <person name="Ward R."/>
            <person name="Stajich J.E."/>
            <person name="Kurbessoian T."/>
        </authorList>
    </citation>
    <scope>NUCLEOTIDE SEQUENCE</scope>
    <source>
        <strain evidence="11">UHER 2000/2452</strain>
    </source>
</reference>
<name>A0A951UPU5_9CYAN</name>
<dbReference type="Gene3D" id="3.30.565.10">
    <property type="entry name" value="Histidine kinase-like ATPase, C-terminal domain"/>
    <property type="match status" value="1"/>
</dbReference>
<protein>
    <recommendedName>
        <fullName evidence="2">histidine kinase</fullName>
        <ecNumber evidence="2">2.7.13.3</ecNumber>
    </recommendedName>
</protein>
<dbReference type="CDD" id="cd00082">
    <property type="entry name" value="HisKA"/>
    <property type="match status" value="1"/>
</dbReference>
<reference evidence="11" key="2">
    <citation type="journal article" date="2022" name="Microbiol. Resour. Announc.">
        <title>Metagenome Sequencing to Explore Phylogenomics of Terrestrial Cyanobacteria.</title>
        <authorList>
            <person name="Ward R.D."/>
            <person name="Stajich J.E."/>
            <person name="Johansen J.R."/>
            <person name="Huntemann M."/>
            <person name="Clum A."/>
            <person name="Foster B."/>
            <person name="Foster B."/>
            <person name="Roux S."/>
            <person name="Palaniappan K."/>
            <person name="Varghese N."/>
            <person name="Mukherjee S."/>
            <person name="Reddy T.B.K."/>
            <person name="Daum C."/>
            <person name="Copeland A."/>
            <person name="Chen I.A."/>
            <person name="Ivanova N.N."/>
            <person name="Kyrpides N.C."/>
            <person name="Shapiro N."/>
            <person name="Eloe-Fadrosh E.A."/>
            <person name="Pietrasiak N."/>
        </authorList>
    </citation>
    <scope>NUCLEOTIDE SEQUENCE</scope>
    <source>
        <strain evidence="11">UHER 2000/2452</strain>
    </source>
</reference>
<keyword evidence="6" id="KW-0902">Two-component regulatory system</keyword>
<evidence type="ECO:0000259" key="8">
    <source>
        <dbReference type="PROSITE" id="PS50109"/>
    </source>
</evidence>
<evidence type="ECO:0000256" key="7">
    <source>
        <dbReference type="PROSITE-ProRule" id="PRU00169"/>
    </source>
</evidence>
<evidence type="ECO:0000256" key="5">
    <source>
        <dbReference type="ARBA" id="ARBA00022777"/>
    </source>
</evidence>
<dbReference type="InterPro" id="IPR013767">
    <property type="entry name" value="PAS_fold"/>
</dbReference>
<dbReference type="AlphaFoldDB" id="A0A951UPU5"/>
<dbReference type="EMBL" id="JAHHHD010000018">
    <property type="protein sequence ID" value="MBW4660173.1"/>
    <property type="molecule type" value="Genomic_DNA"/>
</dbReference>
<dbReference type="SMART" id="SM00387">
    <property type="entry name" value="HATPase_c"/>
    <property type="match status" value="1"/>
</dbReference>
<dbReference type="SUPFAM" id="SSF55874">
    <property type="entry name" value="ATPase domain of HSP90 chaperone/DNA topoisomerase II/histidine kinase"/>
    <property type="match status" value="1"/>
</dbReference>
<dbReference type="InterPro" id="IPR004358">
    <property type="entry name" value="Sig_transdc_His_kin-like_C"/>
</dbReference>
<gene>
    <name evidence="11" type="ORF">KME15_15970</name>
</gene>
<dbReference type="InterPro" id="IPR005467">
    <property type="entry name" value="His_kinase_dom"/>
</dbReference>
<dbReference type="SUPFAM" id="SSF52172">
    <property type="entry name" value="CheY-like"/>
    <property type="match status" value="1"/>
</dbReference>
<sequence>MNAISTDFSGTIPSETIQILIAEDEYVIAANLQENLETLGYGVADIASSAVEAVEKAAELRPDLVLMDIQLRGEMDGIQAAEQIWNQLQIPVIYVTGHSDKSTLDRAKVTFPFGYILKPVKGKELYVAIETALSRYKRDEMMTTAFRSIGDGMIVTNTQGQILSLNRAAELLTGWQQAEAIDRELTEVFNVVDEETHLPIGNVAVTAVQQNAIISLGDRVLLITKAGTSLPITESIAPIQNSKGLTTGAVLIFRDDTQRSLQEAYNQTLEYAQLVMLQKEELQRLNQLKDDFLSTVSHELRSPLNNIKMAIRMLEVTLDQQQGGLDTETNPEPNRLTRYMNILRDQCNQELALVNNLLELLQLEAGEHLVEWVSIPLSEWVFQVVATFQERAQSRQQQLRVVTPVVTPADLPVLVSDRSILTHILTELLTNACKYTPSGGEIAVTVHLQPENRMQIVVCNSGNEIPADELTRIFDKFYRMPTSDRWKHGGTGLGLALIKKQSAYLGGTIRAESTAGQNRFIVELPLSPPSEFG</sequence>
<dbReference type="SUPFAM" id="SSF55785">
    <property type="entry name" value="PYP-like sensor domain (PAS domain)"/>
    <property type="match status" value="1"/>
</dbReference>
<dbReference type="SMART" id="SM00448">
    <property type="entry name" value="REC"/>
    <property type="match status" value="1"/>
</dbReference>
<dbReference type="SUPFAM" id="SSF47384">
    <property type="entry name" value="Homodimeric domain of signal transducing histidine kinase"/>
    <property type="match status" value="1"/>
</dbReference>
<dbReference type="NCBIfam" id="TIGR00229">
    <property type="entry name" value="sensory_box"/>
    <property type="match status" value="1"/>
</dbReference>
<dbReference type="InterPro" id="IPR003594">
    <property type="entry name" value="HATPase_dom"/>
</dbReference>
<dbReference type="Pfam" id="PF00512">
    <property type="entry name" value="HisKA"/>
    <property type="match status" value="1"/>
</dbReference>
<dbReference type="PROSITE" id="PS50109">
    <property type="entry name" value="HIS_KIN"/>
    <property type="match status" value="1"/>
</dbReference>
<evidence type="ECO:0000259" key="10">
    <source>
        <dbReference type="PROSITE" id="PS50112"/>
    </source>
</evidence>
<dbReference type="InterPro" id="IPR011006">
    <property type="entry name" value="CheY-like_superfamily"/>
</dbReference>
<accession>A0A951UPU5</accession>
<dbReference type="PANTHER" id="PTHR43047">
    <property type="entry name" value="TWO-COMPONENT HISTIDINE PROTEIN KINASE"/>
    <property type="match status" value="1"/>
</dbReference>
<dbReference type="Gene3D" id="1.10.287.130">
    <property type="match status" value="1"/>
</dbReference>
<dbReference type="Pfam" id="PF00072">
    <property type="entry name" value="Response_reg"/>
    <property type="match status" value="1"/>
</dbReference>
<evidence type="ECO:0000313" key="12">
    <source>
        <dbReference type="Proteomes" id="UP000757435"/>
    </source>
</evidence>
<evidence type="ECO:0000256" key="4">
    <source>
        <dbReference type="ARBA" id="ARBA00022679"/>
    </source>
</evidence>
<keyword evidence="3 7" id="KW-0597">Phosphoprotein</keyword>
<keyword evidence="5" id="KW-0418">Kinase</keyword>
<feature type="domain" description="Response regulatory" evidence="9">
    <location>
        <begin position="18"/>
        <end position="133"/>
    </location>
</feature>
<evidence type="ECO:0000256" key="3">
    <source>
        <dbReference type="ARBA" id="ARBA00022553"/>
    </source>
</evidence>
<dbReference type="InterPro" id="IPR035965">
    <property type="entry name" value="PAS-like_dom_sf"/>
</dbReference>
<dbReference type="Pfam" id="PF02518">
    <property type="entry name" value="HATPase_c"/>
    <property type="match status" value="1"/>
</dbReference>
<dbReference type="Gene3D" id="3.40.50.2300">
    <property type="match status" value="1"/>
</dbReference>
<feature type="modified residue" description="4-aspartylphosphate" evidence="7">
    <location>
        <position position="68"/>
    </location>
</feature>
<feature type="domain" description="PAS" evidence="10">
    <location>
        <begin position="138"/>
        <end position="211"/>
    </location>
</feature>
<proteinExistence type="predicted"/>